<dbReference type="AlphaFoldDB" id="A0AAV4LI22"/>
<name>A0AAV4LI22_9BACL</name>
<reference evidence="1" key="1">
    <citation type="journal article" date="2023" name="Int. J. Syst. Evol. Microbiol.">
        <title>Collibacillus ludicampi gen. nov., sp. nov., a new soil bacterium of the family Alicyclobacillaceae.</title>
        <authorList>
            <person name="Jojima T."/>
            <person name="Ioku Y."/>
            <person name="Fukuta Y."/>
            <person name="Shirasaka N."/>
            <person name="Matsumura Y."/>
            <person name="Mori M."/>
        </authorList>
    </citation>
    <scope>NUCLEOTIDE SEQUENCE</scope>
    <source>
        <strain evidence="1">TP075</strain>
    </source>
</reference>
<dbReference type="Pfam" id="PF08812">
    <property type="entry name" value="YtxC"/>
    <property type="match status" value="1"/>
</dbReference>
<comment type="caution">
    <text evidence="1">The sequence shown here is derived from an EMBL/GenBank/DDBJ whole genome shotgun (WGS) entry which is preliminary data.</text>
</comment>
<dbReference type="EMBL" id="BOQE01000001">
    <property type="protein sequence ID" value="GIM47169.1"/>
    <property type="molecule type" value="Genomic_DNA"/>
</dbReference>
<dbReference type="Proteomes" id="UP001057291">
    <property type="component" value="Unassembled WGS sequence"/>
</dbReference>
<keyword evidence="2" id="KW-1185">Reference proteome</keyword>
<accession>A0AAV4LI22</accession>
<dbReference type="RefSeq" id="WP_282200187.1">
    <property type="nucleotide sequence ID" value="NZ_BOQE01000001.1"/>
</dbReference>
<evidence type="ECO:0000313" key="1">
    <source>
        <dbReference type="EMBL" id="GIM47169.1"/>
    </source>
</evidence>
<proteinExistence type="predicted"/>
<organism evidence="1 2">
    <name type="scientific">Collibacillus ludicampi</name>
    <dbReference type="NCBI Taxonomy" id="2771369"/>
    <lineage>
        <taxon>Bacteria</taxon>
        <taxon>Bacillati</taxon>
        <taxon>Bacillota</taxon>
        <taxon>Bacilli</taxon>
        <taxon>Bacillales</taxon>
        <taxon>Alicyclobacillaceae</taxon>
        <taxon>Collibacillus</taxon>
    </lineage>
</organism>
<gene>
    <name evidence="1" type="ORF">DNHGIG_27180</name>
</gene>
<evidence type="ECO:0008006" key="3">
    <source>
        <dbReference type="Google" id="ProtNLM"/>
    </source>
</evidence>
<protein>
    <recommendedName>
        <fullName evidence="3">Sporulation protein YtxC</fullName>
    </recommendedName>
</protein>
<sequence>MYAVSIGTMKYIDVLADYLEESLDKLRERGGSVIKGFHVRGKFPYLTYRIEKVEREDETVPLFLAQSLTRFLTEVWERDLLQHIIEKEYDYYTADEVAFLADRGIQFLRNHPRDGKEILRNQELEACIADYLIHNRTFLVEGFVRFRLREFEKDRYRAIEQAIDEYLMDQEYREFIQLIRYFLDMQTSCLPLIHLLYGQKGVQFIDSDGNPIREFEWQSYSLGNWEHELHFDDLVISSLIQLAPLKVRVHSKQGVRLPLIVDTVFDIFENRAQLCPGCTLCHADEEVDFESFPLTFPE</sequence>
<dbReference type="InterPro" id="IPR014199">
    <property type="entry name" value="Spore_YtxC"/>
</dbReference>
<evidence type="ECO:0000313" key="2">
    <source>
        <dbReference type="Proteomes" id="UP001057291"/>
    </source>
</evidence>